<gene>
    <name evidence="11" type="ORF">DCAF_LOCUS8236</name>
</gene>
<protein>
    <recommendedName>
        <fullName evidence="10">Wax synthase domain-containing protein</fullName>
    </recommendedName>
</protein>
<proteinExistence type="inferred from homology"/>
<evidence type="ECO:0000256" key="5">
    <source>
        <dbReference type="ARBA" id="ARBA00022989"/>
    </source>
</evidence>
<evidence type="ECO:0000256" key="7">
    <source>
        <dbReference type="ARBA" id="ARBA00023136"/>
    </source>
</evidence>
<accession>A0AAV1RD71</accession>
<evidence type="ECO:0000259" key="10">
    <source>
        <dbReference type="Pfam" id="PF13813"/>
    </source>
</evidence>
<evidence type="ECO:0000256" key="6">
    <source>
        <dbReference type="ARBA" id="ARBA00023098"/>
    </source>
</evidence>
<comment type="subcellular location">
    <subcellularLocation>
        <location evidence="1">Membrane</location>
        <topology evidence="1">Multi-pass membrane protein</topology>
    </subcellularLocation>
</comment>
<dbReference type="InterPro" id="IPR044851">
    <property type="entry name" value="Wax_synthase"/>
</dbReference>
<organism evidence="11 12">
    <name type="scientific">Dovyalis caffra</name>
    <dbReference type="NCBI Taxonomy" id="77055"/>
    <lineage>
        <taxon>Eukaryota</taxon>
        <taxon>Viridiplantae</taxon>
        <taxon>Streptophyta</taxon>
        <taxon>Embryophyta</taxon>
        <taxon>Tracheophyta</taxon>
        <taxon>Spermatophyta</taxon>
        <taxon>Magnoliopsida</taxon>
        <taxon>eudicotyledons</taxon>
        <taxon>Gunneridae</taxon>
        <taxon>Pentapetalae</taxon>
        <taxon>rosids</taxon>
        <taxon>fabids</taxon>
        <taxon>Malpighiales</taxon>
        <taxon>Salicaceae</taxon>
        <taxon>Flacourtieae</taxon>
        <taxon>Dovyalis</taxon>
    </lineage>
</organism>
<feature type="transmembrane region" description="Helical" evidence="9">
    <location>
        <begin position="32"/>
        <end position="53"/>
    </location>
</feature>
<feature type="transmembrane region" description="Helical" evidence="9">
    <location>
        <begin position="60"/>
        <end position="80"/>
    </location>
</feature>
<keyword evidence="8" id="KW-0012">Acyltransferase</keyword>
<dbReference type="InterPro" id="IPR032805">
    <property type="entry name" value="Wax_synthase_dom"/>
</dbReference>
<dbReference type="GO" id="GO:0008374">
    <property type="term" value="F:O-acyltransferase activity"/>
    <property type="evidence" value="ECO:0007669"/>
    <property type="project" value="InterPro"/>
</dbReference>
<feature type="transmembrane region" description="Helical" evidence="9">
    <location>
        <begin position="264"/>
        <end position="284"/>
    </location>
</feature>
<feature type="transmembrane region" description="Helical" evidence="9">
    <location>
        <begin position="234"/>
        <end position="258"/>
    </location>
</feature>
<evidence type="ECO:0000256" key="9">
    <source>
        <dbReference type="SAM" id="Phobius"/>
    </source>
</evidence>
<comment type="caution">
    <text evidence="11">The sequence shown here is derived from an EMBL/GenBank/DDBJ whole genome shotgun (WGS) entry which is preliminary data.</text>
</comment>
<dbReference type="GO" id="GO:0016020">
    <property type="term" value="C:membrane"/>
    <property type="evidence" value="ECO:0007669"/>
    <property type="project" value="UniProtKB-SubCell"/>
</dbReference>
<evidence type="ECO:0000313" key="12">
    <source>
        <dbReference type="Proteomes" id="UP001314170"/>
    </source>
</evidence>
<evidence type="ECO:0000256" key="8">
    <source>
        <dbReference type="ARBA" id="ARBA00023315"/>
    </source>
</evidence>
<evidence type="ECO:0000256" key="3">
    <source>
        <dbReference type="ARBA" id="ARBA00022679"/>
    </source>
</evidence>
<dbReference type="Pfam" id="PF13813">
    <property type="entry name" value="MBOAT_2"/>
    <property type="match status" value="1"/>
</dbReference>
<evidence type="ECO:0000313" key="11">
    <source>
        <dbReference type="EMBL" id="CAK7330978.1"/>
    </source>
</evidence>
<keyword evidence="5 9" id="KW-1133">Transmembrane helix</keyword>
<keyword evidence="4 9" id="KW-0812">Transmembrane</keyword>
<dbReference type="GO" id="GO:0006629">
    <property type="term" value="P:lipid metabolic process"/>
    <property type="evidence" value="ECO:0007669"/>
    <property type="project" value="UniProtKB-KW"/>
</dbReference>
<dbReference type="Proteomes" id="UP001314170">
    <property type="component" value="Unassembled WGS sequence"/>
</dbReference>
<keyword evidence="3" id="KW-0808">Transferase</keyword>
<feature type="transmembrane region" description="Helical" evidence="9">
    <location>
        <begin position="296"/>
        <end position="316"/>
    </location>
</feature>
<evidence type="ECO:0000256" key="2">
    <source>
        <dbReference type="ARBA" id="ARBA00007282"/>
    </source>
</evidence>
<keyword evidence="12" id="KW-1185">Reference proteome</keyword>
<evidence type="ECO:0000256" key="1">
    <source>
        <dbReference type="ARBA" id="ARBA00004141"/>
    </source>
</evidence>
<name>A0AAV1RD71_9ROSI</name>
<dbReference type="InterPro" id="IPR017088">
    <property type="entry name" value="Wax_synthase_Magnoliopsida"/>
</dbReference>
<dbReference type="PANTHER" id="PTHR31595">
    <property type="entry name" value="LONG-CHAIN-ALCOHOL O-FATTY-ACYLTRANSFERASE 3-RELATED"/>
    <property type="match status" value="1"/>
</dbReference>
<keyword evidence="7 9" id="KW-0472">Membrane</keyword>
<dbReference type="PANTHER" id="PTHR31595:SF40">
    <property type="entry name" value="WAX SYNTHASE DOMAIN-CONTAINING PROTEIN"/>
    <property type="match status" value="1"/>
</dbReference>
<reference evidence="11 12" key="1">
    <citation type="submission" date="2024-01" db="EMBL/GenBank/DDBJ databases">
        <authorList>
            <person name="Waweru B."/>
        </authorList>
    </citation>
    <scope>NUCLEOTIDE SEQUENCE [LARGE SCALE GENOMIC DNA]</scope>
</reference>
<feature type="domain" description="Wax synthase" evidence="10">
    <location>
        <begin position="186"/>
        <end position="272"/>
    </location>
</feature>
<sequence length="348" mass="39387">MENEITNFMKISISVFVSTCYCYAVGRVVSKGTARLLCLVPIVCLFSYLPLYFHTINLSGLGGFLIAWLANFKILLFAFGKGPLSSNPSTSLASFVVVACFPIRIHQKQSSKSHLPDQELKDGKTFKNYAIKVLLFAILVNVPHYRDYIHPKIISFLYFLLLYVELETLLDVTAALVRVSLGLELEPPFNEPYLSTSLQDFWGRRWNLIVSSILRPSVYEPTRNLASVIVGRQWALIPAFFGTFLVSGLMHELIFYYMGREKPTWQLTCFFLLHGVCVAFEIALKKKFGGRWQLPPLISGAFTIGFVLLTGFWLFLPSLYRCKAFDRGSAELGELLAFLKKGSQRLVT</sequence>
<evidence type="ECO:0000256" key="4">
    <source>
        <dbReference type="ARBA" id="ARBA00022692"/>
    </source>
</evidence>
<comment type="similarity">
    <text evidence="2">Belongs to the wax synthase family.</text>
</comment>
<keyword evidence="6" id="KW-0443">Lipid metabolism</keyword>
<feature type="transmembrane region" description="Helical" evidence="9">
    <location>
        <begin position="156"/>
        <end position="177"/>
    </location>
</feature>
<dbReference type="PIRSF" id="PIRSF037006">
    <property type="entry name" value="Wax_synthase"/>
    <property type="match status" value="1"/>
</dbReference>
<dbReference type="AlphaFoldDB" id="A0AAV1RD71"/>
<dbReference type="EMBL" id="CAWUPB010000913">
    <property type="protein sequence ID" value="CAK7330978.1"/>
    <property type="molecule type" value="Genomic_DNA"/>
</dbReference>